<dbReference type="EMBL" id="JDSQ01000001">
    <property type="protein sequence ID" value="EWS79299.1"/>
    <property type="molecule type" value="Genomic_DNA"/>
</dbReference>
<dbReference type="PROSITE" id="PS51257">
    <property type="entry name" value="PROKAR_LIPOPROTEIN"/>
    <property type="match status" value="1"/>
</dbReference>
<accession>Z9JM94</accession>
<evidence type="ECO:0000313" key="2">
    <source>
        <dbReference type="EMBL" id="EWS79299.1"/>
    </source>
</evidence>
<reference evidence="2 3" key="1">
    <citation type="journal article" date="2014" name="Genome Announc.">
        <title>Draft Genome Sequence of Xylella fastidiosa Pear Leaf Scorch Strain in Taiwan.</title>
        <authorList>
            <person name="Su C.C."/>
            <person name="Deng W.L."/>
            <person name="Jan F.J."/>
            <person name="Chang C.J."/>
            <person name="Huang H."/>
            <person name="Chen J."/>
        </authorList>
    </citation>
    <scope>NUCLEOTIDE SEQUENCE [LARGE SCALE GENOMIC DNA]</scope>
    <source>
        <strain evidence="2 3">PLS229</strain>
    </source>
</reference>
<protein>
    <submittedName>
        <fullName evidence="2">Fimbrial protein</fullName>
    </submittedName>
</protein>
<dbReference type="PATRIC" id="fig|1444770.3.peg.48"/>
<keyword evidence="1" id="KW-1133">Transmembrane helix</keyword>
<name>Z9JM94_9GAMM</name>
<dbReference type="Proteomes" id="UP000020406">
    <property type="component" value="Unassembled WGS sequence"/>
</dbReference>
<evidence type="ECO:0000313" key="3">
    <source>
        <dbReference type="Proteomes" id="UP000020406"/>
    </source>
</evidence>
<organism evidence="2 3">
    <name type="scientific">Xylella taiwanensis</name>
    <dbReference type="NCBI Taxonomy" id="1444770"/>
    <lineage>
        <taxon>Bacteria</taxon>
        <taxon>Pseudomonadati</taxon>
        <taxon>Pseudomonadota</taxon>
        <taxon>Gammaproteobacteria</taxon>
        <taxon>Lysobacterales</taxon>
        <taxon>Lysobacteraceae</taxon>
        <taxon>Xylella</taxon>
    </lineage>
</organism>
<comment type="caution">
    <text evidence="2">The sequence shown here is derived from an EMBL/GenBank/DDBJ whole genome shotgun (WGS) entry which is preliminary data.</text>
</comment>
<dbReference type="AlphaFoldDB" id="Z9JM94"/>
<keyword evidence="1" id="KW-0812">Transmembrane</keyword>
<sequence length="108" mass="11610">MKKSAGFNLIAPLIVMANMALLTVIGCSPYQTYIAKIHMDVALASLQAGETTTETLIQKQQHATPIDATHPGPHTTHYGSYVQARFDNTGAGAIICTPPVNRFIDNLT</sequence>
<keyword evidence="1" id="KW-0472">Membrane</keyword>
<gene>
    <name evidence="2" type="ORF">AF72_00205</name>
</gene>
<proteinExistence type="predicted"/>
<feature type="transmembrane region" description="Helical" evidence="1">
    <location>
        <begin position="7"/>
        <end position="26"/>
    </location>
</feature>
<evidence type="ECO:0000256" key="1">
    <source>
        <dbReference type="SAM" id="Phobius"/>
    </source>
</evidence>